<evidence type="ECO:0000313" key="1">
    <source>
        <dbReference type="EMBL" id="KAI5080483.1"/>
    </source>
</evidence>
<comment type="caution">
    <text evidence="1">The sequence shown here is derived from an EMBL/GenBank/DDBJ whole genome shotgun (WGS) entry which is preliminary data.</text>
</comment>
<keyword evidence="2" id="KW-1185">Reference proteome</keyword>
<protein>
    <submittedName>
        <fullName evidence="1">Uncharacterized protein</fullName>
    </submittedName>
</protein>
<dbReference type="AlphaFoldDB" id="A0A9D4ZLW0"/>
<name>A0A9D4ZLW0_ADICA</name>
<proteinExistence type="predicted"/>
<sequence>MVVHSSFGAMALGGRPFKKILTDPCRGDPRITRLSFILFHRFTSCMPTLCSIPNVGLQIP</sequence>
<dbReference type="Proteomes" id="UP000886520">
    <property type="component" value="Chromosome 4"/>
</dbReference>
<accession>A0A9D4ZLW0</accession>
<reference evidence="1" key="1">
    <citation type="submission" date="2021-01" db="EMBL/GenBank/DDBJ databases">
        <title>Adiantum capillus-veneris genome.</title>
        <authorList>
            <person name="Fang Y."/>
            <person name="Liao Q."/>
        </authorList>
    </citation>
    <scope>NUCLEOTIDE SEQUENCE</scope>
    <source>
        <strain evidence="1">H3</strain>
        <tissue evidence="1">Leaf</tissue>
    </source>
</reference>
<gene>
    <name evidence="1" type="ORF">GOP47_0003666</name>
</gene>
<organism evidence="1 2">
    <name type="scientific">Adiantum capillus-veneris</name>
    <name type="common">Maidenhair fern</name>
    <dbReference type="NCBI Taxonomy" id="13818"/>
    <lineage>
        <taxon>Eukaryota</taxon>
        <taxon>Viridiplantae</taxon>
        <taxon>Streptophyta</taxon>
        <taxon>Embryophyta</taxon>
        <taxon>Tracheophyta</taxon>
        <taxon>Polypodiopsida</taxon>
        <taxon>Polypodiidae</taxon>
        <taxon>Polypodiales</taxon>
        <taxon>Pteridineae</taxon>
        <taxon>Pteridaceae</taxon>
        <taxon>Vittarioideae</taxon>
        <taxon>Adiantum</taxon>
    </lineage>
</organism>
<evidence type="ECO:0000313" key="2">
    <source>
        <dbReference type="Proteomes" id="UP000886520"/>
    </source>
</evidence>
<dbReference type="EMBL" id="JABFUD020000004">
    <property type="protein sequence ID" value="KAI5080483.1"/>
    <property type="molecule type" value="Genomic_DNA"/>
</dbReference>